<dbReference type="Proteomes" id="UP001497472">
    <property type="component" value="Unassembled WGS sequence"/>
</dbReference>
<gene>
    <name evidence="2" type="ORF">LNINA_LOCUS9993</name>
</gene>
<feature type="compositionally biased region" description="Polar residues" evidence="1">
    <location>
        <begin position="69"/>
        <end position="86"/>
    </location>
</feature>
<feature type="region of interest" description="Disordered" evidence="1">
    <location>
        <begin position="60"/>
        <end position="90"/>
    </location>
</feature>
<accession>A0AAV1JQ92</accession>
<comment type="caution">
    <text evidence="2">The sequence shown here is derived from an EMBL/GenBank/DDBJ whole genome shotgun (WGS) entry which is preliminary data.</text>
</comment>
<feature type="region of interest" description="Disordered" evidence="1">
    <location>
        <begin position="122"/>
        <end position="173"/>
    </location>
</feature>
<dbReference type="AlphaFoldDB" id="A0AAV1JQ92"/>
<name>A0AAV1JQ92_9NEOP</name>
<evidence type="ECO:0000313" key="2">
    <source>
        <dbReference type="EMBL" id="CAK1550800.1"/>
    </source>
</evidence>
<keyword evidence="3" id="KW-1185">Reference proteome</keyword>
<sequence length="173" mass="19456">MSLQRSRPMDTLQRIMSSFKHFEKKLDKLQDDVNFHGHTLTELRVMVANLSGGILNAETKQENTKHSANKTTAVQPDDPINSNGVMNTKRKNTIQPFISKIQTKSYQGSKYVSKNNAKEVPFINKLPSSPKTGMGGKRASRQRKGEAPRKATTLRSQKEVAKKRSKMPQSIFA</sequence>
<dbReference type="EMBL" id="CAVLEF010000088">
    <property type="protein sequence ID" value="CAK1550800.1"/>
    <property type="molecule type" value="Genomic_DNA"/>
</dbReference>
<organism evidence="2 3">
    <name type="scientific">Leptosia nina</name>
    <dbReference type="NCBI Taxonomy" id="320188"/>
    <lineage>
        <taxon>Eukaryota</taxon>
        <taxon>Metazoa</taxon>
        <taxon>Ecdysozoa</taxon>
        <taxon>Arthropoda</taxon>
        <taxon>Hexapoda</taxon>
        <taxon>Insecta</taxon>
        <taxon>Pterygota</taxon>
        <taxon>Neoptera</taxon>
        <taxon>Endopterygota</taxon>
        <taxon>Lepidoptera</taxon>
        <taxon>Glossata</taxon>
        <taxon>Ditrysia</taxon>
        <taxon>Papilionoidea</taxon>
        <taxon>Pieridae</taxon>
        <taxon>Pierinae</taxon>
        <taxon>Leptosia</taxon>
    </lineage>
</organism>
<protein>
    <submittedName>
        <fullName evidence="2">Uncharacterized protein</fullName>
    </submittedName>
</protein>
<evidence type="ECO:0000313" key="3">
    <source>
        <dbReference type="Proteomes" id="UP001497472"/>
    </source>
</evidence>
<reference evidence="2 3" key="1">
    <citation type="submission" date="2023-11" db="EMBL/GenBank/DDBJ databases">
        <authorList>
            <person name="Okamura Y."/>
        </authorList>
    </citation>
    <scope>NUCLEOTIDE SEQUENCE [LARGE SCALE GENOMIC DNA]</scope>
</reference>
<evidence type="ECO:0000256" key="1">
    <source>
        <dbReference type="SAM" id="MobiDB-lite"/>
    </source>
</evidence>
<proteinExistence type="predicted"/>